<dbReference type="EnsemblPlants" id="OB09G12150.1">
    <property type="protein sequence ID" value="OB09G12150.1"/>
    <property type="gene ID" value="OB09G12150"/>
</dbReference>
<sequence length="70" mass="7245">MAKNHRPASTALRSPAISGDLQPLLRRPAAAATVLADVILSVAAARCSSRSFLSLSFSLLVFSTDVSSCA</sequence>
<accession>J3MW36</accession>
<keyword evidence="2" id="KW-1185">Reference proteome</keyword>
<organism evidence="1">
    <name type="scientific">Oryza brachyantha</name>
    <name type="common">malo sina</name>
    <dbReference type="NCBI Taxonomy" id="4533"/>
    <lineage>
        <taxon>Eukaryota</taxon>
        <taxon>Viridiplantae</taxon>
        <taxon>Streptophyta</taxon>
        <taxon>Embryophyta</taxon>
        <taxon>Tracheophyta</taxon>
        <taxon>Spermatophyta</taxon>
        <taxon>Magnoliopsida</taxon>
        <taxon>Liliopsida</taxon>
        <taxon>Poales</taxon>
        <taxon>Poaceae</taxon>
        <taxon>BOP clade</taxon>
        <taxon>Oryzoideae</taxon>
        <taxon>Oryzeae</taxon>
        <taxon>Oryzinae</taxon>
        <taxon>Oryza</taxon>
    </lineage>
</organism>
<evidence type="ECO:0000313" key="1">
    <source>
        <dbReference type="EnsemblPlants" id="OB09G12150.1"/>
    </source>
</evidence>
<evidence type="ECO:0000313" key="2">
    <source>
        <dbReference type="Proteomes" id="UP000006038"/>
    </source>
</evidence>
<dbReference type="Proteomes" id="UP000006038">
    <property type="component" value="Chromosome 9"/>
</dbReference>
<dbReference type="HOGENOM" id="CLU_2765378_0_0_1"/>
<proteinExistence type="predicted"/>
<protein>
    <submittedName>
        <fullName evidence="1">Uncharacterized protein</fullName>
    </submittedName>
</protein>
<reference evidence="1" key="1">
    <citation type="journal article" date="2013" name="Nat. Commun.">
        <title>Whole-genome sequencing of Oryza brachyantha reveals mechanisms underlying Oryza genome evolution.</title>
        <authorList>
            <person name="Chen J."/>
            <person name="Huang Q."/>
            <person name="Gao D."/>
            <person name="Wang J."/>
            <person name="Lang Y."/>
            <person name="Liu T."/>
            <person name="Li B."/>
            <person name="Bai Z."/>
            <person name="Luis Goicoechea J."/>
            <person name="Liang C."/>
            <person name="Chen C."/>
            <person name="Zhang W."/>
            <person name="Sun S."/>
            <person name="Liao Y."/>
            <person name="Zhang X."/>
            <person name="Yang L."/>
            <person name="Song C."/>
            <person name="Wang M."/>
            <person name="Shi J."/>
            <person name="Liu G."/>
            <person name="Liu J."/>
            <person name="Zhou H."/>
            <person name="Zhou W."/>
            <person name="Yu Q."/>
            <person name="An N."/>
            <person name="Chen Y."/>
            <person name="Cai Q."/>
            <person name="Wang B."/>
            <person name="Liu B."/>
            <person name="Min J."/>
            <person name="Huang Y."/>
            <person name="Wu H."/>
            <person name="Li Z."/>
            <person name="Zhang Y."/>
            <person name="Yin Y."/>
            <person name="Song W."/>
            <person name="Jiang J."/>
            <person name="Jackson S.A."/>
            <person name="Wing R.A."/>
            <person name="Wang J."/>
            <person name="Chen M."/>
        </authorList>
    </citation>
    <scope>NUCLEOTIDE SEQUENCE [LARGE SCALE GENOMIC DNA]</scope>
    <source>
        <strain evidence="1">cv. IRGC 101232</strain>
    </source>
</reference>
<name>J3MW36_ORYBR</name>
<dbReference type="AlphaFoldDB" id="J3MW36"/>
<reference evidence="1" key="2">
    <citation type="submission" date="2013-04" db="UniProtKB">
        <authorList>
            <consortium name="EnsemblPlants"/>
        </authorList>
    </citation>
    <scope>IDENTIFICATION</scope>
</reference>
<dbReference type="Gramene" id="OB09G12150.1">
    <property type="protein sequence ID" value="OB09G12150.1"/>
    <property type="gene ID" value="OB09G12150"/>
</dbReference>